<dbReference type="AlphaFoldDB" id="A0AAE0F760"/>
<dbReference type="EMBL" id="LGRX02023820">
    <property type="protein sequence ID" value="KAK3254273.1"/>
    <property type="molecule type" value="Genomic_DNA"/>
</dbReference>
<feature type="region of interest" description="Disordered" evidence="1">
    <location>
        <begin position="173"/>
        <end position="267"/>
    </location>
</feature>
<dbReference type="Proteomes" id="UP001190700">
    <property type="component" value="Unassembled WGS sequence"/>
</dbReference>
<evidence type="ECO:0000313" key="3">
    <source>
        <dbReference type="Proteomes" id="UP001190700"/>
    </source>
</evidence>
<proteinExistence type="predicted"/>
<gene>
    <name evidence="2" type="ORF">CYMTET_36509</name>
</gene>
<feature type="region of interest" description="Disordered" evidence="1">
    <location>
        <begin position="1"/>
        <end position="66"/>
    </location>
</feature>
<name>A0AAE0F760_9CHLO</name>
<feature type="region of interest" description="Disordered" evidence="1">
    <location>
        <begin position="109"/>
        <end position="152"/>
    </location>
</feature>
<sequence>MSRMMRAMPLMLSGSSSQSPLHRKGKSTQAQGRASWAKRTKGSIAQPSEMPLPEAQMEGDRPTLCNEGYPLEAPDCFGECHKSKGSLGPSSTSRQNRVLLSEWLPDRTELVGSSEGGDDLEEGGTWVHGEAEPPSYLYRDDGGQGHGRHHNAENIDAVAAMLPAATSSVDMAIGVAREGQRRRPPASTQRLSWSPAGEPAGQKAHTPFPSPPAPSGSQNGKPTPQAGARFDSRGVPVSDTSAWRERRRCCTGCNGRVLPGTTNLAGE</sequence>
<organism evidence="2 3">
    <name type="scientific">Cymbomonas tetramitiformis</name>
    <dbReference type="NCBI Taxonomy" id="36881"/>
    <lineage>
        <taxon>Eukaryota</taxon>
        <taxon>Viridiplantae</taxon>
        <taxon>Chlorophyta</taxon>
        <taxon>Pyramimonadophyceae</taxon>
        <taxon>Pyramimonadales</taxon>
        <taxon>Pyramimonadaceae</taxon>
        <taxon>Cymbomonas</taxon>
    </lineage>
</organism>
<comment type="caution">
    <text evidence="2">The sequence shown here is derived from an EMBL/GenBank/DDBJ whole genome shotgun (WGS) entry which is preliminary data.</text>
</comment>
<protein>
    <submittedName>
        <fullName evidence="2">Uncharacterized protein</fullName>
    </submittedName>
</protein>
<keyword evidence="3" id="KW-1185">Reference proteome</keyword>
<accession>A0AAE0F760</accession>
<reference evidence="2 3" key="1">
    <citation type="journal article" date="2015" name="Genome Biol. Evol.">
        <title>Comparative Genomics of a Bacterivorous Green Alga Reveals Evolutionary Causalities and Consequences of Phago-Mixotrophic Mode of Nutrition.</title>
        <authorList>
            <person name="Burns J.A."/>
            <person name="Paasch A."/>
            <person name="Narechania A."/>
            <person name="Kim E."/>
        </authorList>
    </citation>
    <scope>NUCLEOTIDE SEQUENCE [LARGE SCALE GENOMIC DNA]</scope>
    <source>
        <strain evidence="2 3">PLY_AMNH</strain>
    </source>
</reference>
<evidence type="ECO:0000313" key="2">
    <source>
        <dbReference type="EMBL" id="KAK3254273.1"/>
    </source>
</evidence>
<evidence type="ECO:0000256" key="1">
    <source>
        <dbReference type="SAM" id="MobiDB-lite"/>
    </source>
</evidence>